<feature type="transmembrane region" description="Helical" evidence="1">
    <location>
        <begin position="389"/>
        <end position="411"/>
    </location>
</feature>
<gene>
    <name evidence="3" type="ORF">EEJ31_02925</name>
</gene>
<dbReference type="SUPFAM" id="SSF48317">
    <property type="entry name" value="Acid phosphatase/Vanadium-dependent haloperoxidase"/>
    <property type="match status" value="1"/>
</dbReference>
<protein>
    <submittedName>
        <fullName evidence="3">Phosphatase PAP2 family protein</fullName>
    </submittedName>
</protein>
<dbReference type="CDD" id="cd03392">
    <property type="entry name" value="PAP2_like_2"/>
    <property type="match status" value="1"/>
</dbReference>
<dbReference type="PANTHER" id="PTHR14969">
    <property type="entry name" value="SPHINGOSINE-1-PHOSPHATE PHOSPHOHYDROLASE"/>
    <property type="match status" value="1"/>
</dbReference>
<reference evidence="3 4" key="1">
    <citation type="submission" date="2018-11" db="EMBL/GenBank/DDBJ databases">
        <title>Cryobacterium sp. nov., isolated from rhizosphere soil of lettuce.</title>
        <authorList>
            <person name="Wang Y."/>
        </authorList>
    </citation>
    <scope>NUCLEOTIDE SEQUENCE [LARGE SCALE GENOMIC DNA]</scope>
    <source>
        <strain evidence="3 4">NEAU-85</strain>
    </source>
</reference>
<accession>A0A3M8LPG5</accession>
<sequence>MLMGRPRRDFVDSCSLSIPAPSFFMPVAESSSRAAALRFAGRSIVGLAVLLVAGEVLNLLVLGLSVHADGPDAGHDNPRQATSILGFLLQTADKVGWVILIVMVFWLLVRRLPRLAGYLAVTAGGSHLLTAGGGALLLLIDSTPAVSVFTAMTGATVTCGAVLLVFLPVVSRKRRGRALAATIILIVAIAVLSVLGGAGGPYSVGVATLLGAAWLAVTAVAYSRWRREEGAQVSLTHGLAPEHREQLVLAPAHQGAFPKGWRGFGLLVATGVAICIILIGIGLLVTGVLVQVQQFDSTVVEWFADHRTPFLSTVALAFDVVGNTPGIIVVLLVAVPLSLAITRRWAPALFLLFAAVGETALYLTVGAVVGRPRPSVDHLWLTVPPTSSFPSGHVAASVVTYFGIALLVVAWGTGWLRFATVALAAVLVLGVIFGRLYWGMHFPTDVLTSVVYGFAWLRVCWWALRPQRGATA</sequence>
<dbReference type="Proteomes" id="UP000279859">
    <property type="component" value="Unassembled WGS sequence"/>
</dbReference>
<feature type="transmembrane region" description="Helical" evidence="1">
    <location>
        <begin position="202"/>
        <end position="222"/>
    </location>
</feature>
<evidence type="ECO:0000313" key="4">
    <source>
        <dbReference type="Proteomes" id="UP000279859"/>
    </source>
</evidence>
<comment type="caution">
    <text evidence="3">The sequence shown here is derived from an EMBL/GenBank/DDBJ whole genome shotgun (WGS) entry which is preliminary data.</text>
</comment>
<feature type="transmembrane region" description="Helical" evidence="1">
    <location>
        <begin position="146"/>
        <end position="166"/>
    </location>
</feature>
<feature type="transmembrane region" description="Helical" evidence="1">
    <location>
        <begin position="178"/>
        <end position="196"/>
    </location>
</feature>
<feature type="transmembrane region" description="Helical" evidence="1">
    <location>
        <begin position="349"/>
        <end position="369"/>
    </location>
</feature>
<keyword evidence="1" id="KW-0472">Membrane</keyword>
<dbReference type="InterPro" id="IPR036938">
    <property type="entry name" value="PAP2/HPO_sf"/>
</dbReference>
<feature type="transmembrane region" description="Helical" evidence="1">
    <location>
        <begin position="43"/>
        <end position="64"/>
    </location>
</feature>
<evidence type="ECO:0000256" key="1">
    <source>
        <dbReference type="SAM" id="Phobius"/>
    </source>
</evidence>
<keyword evidence="1" id="KW-0812">Transmembrane</keyword>
<evidence type="ECO:0000259" key="2">
    <source>
        <dbReference type="SMART" id="SM00014"/>
    </source>
</evidence>
<keyword evidence="4" id="KW-1185">Reference proteome</keyword>
<dbReference type="InterPro" id="IPR000326">
    <property type="entry name" value="PAP2/HPO"/>
</dbReference>
<dbReference type="Pfam" id="PF01569">
    <property type="entry name" value="PAP2"/>
    <property type="match status" value="1"/>
</dbReference>
<feature type="transmembrane region" description="Helical" evidence="1">
    <location>
        <begin position="264"/>
        <end position="290"/>
    </location>
</feature>
<dbReference type="EMBL" id="RDSR01000003">
    <property type="protein sequence ID" value="RNE66752.1"/>
    <property type="molecule type" value="Genomic_DNA"/>
</dbReference>
<feature type="transmembrane region" description="Helical" evidence="1">
    <location>
        <begin position="418"/>
        <end position="440"/>
    </location>
</feature>
<dbReference type="PANTHER" id="PTHR14969:SF13">
    <property type="entry name" value="AT30094P"/>
    <property type="match status" value="1"/>
</dbReference>
<dbReference type="SMART" id="SM00014">
    <property type="entry name" value="acidPPc"/>
    <property type="match status" value="1"/>
</dbReference>
<feature type="domain" description="Phosphatidic acid phosphatase type 2/haloperoxidase" evidence="2">
    <location>
        <begin position="348"/>
        <end position="461"/>
    </location>
</feature>
<keyword evidence="1" id="KW-1133">Transmembrane helix</keyword>
<name>A0A3M8LPG5_9MICO</name>
<feature type="transmembrane region" description="Helical" evidence="1">
    <location>
        <begin position="115"/>
        <end position="140"/>
    </location>
</feature>
<organism evidence="3 4">
    <name type="scientific">Cryobacterium tepidiphilum</name>
    <dbReference type="NCBI Taxonomy" id="2486026"/>
    <lineage>
        <taxon>Bacteria</taxon>
        <taxon>Bacillati</taxon>
        <taxon>Actinomycetota</taxon>
        <taxon>Actinomycetes</taxon>
        <taxon>Micrococcales</taxon>
        <taxon>Microbacteriaceae</taxon>
        <taxon>Cryobacterium</taxon>
    </lineage>
</organism>
<feature type="transmembrane region" description="Helical" evidence="1">
    <location>
        <begin position="310"/>
        <end position="337"/>
    </location>
</feature>
<dbReference type="Gene3D" id="1.20.144.10">
    <property type="entry name" value="Phosphatidic acid phosphatase type 2/haloperoxidase"/>
    <property type="match status" value="1"/>
</dbReference>
<feature type="transmembrane region" description="Helical" evidence="1">
    <location>
        <begin position="84"/>
        <end position="108"/>
    </location>
</feature>
<feature type="transmembrane region" description="Helical" evidence="1">
    <location>
        <begin position="446"/>
        <end position="464"/>
    </location>
</feature>
<evidence type="ECO:0000313" key="3">
    <source>
        <dbReference type="EMBL" id="RNE66752.1"/>
    </source>
</evidence>
<proteinExistence type="predicted"/>
<dbReference type="AlphaFoldDB" id="A0A3M8LPG5"/>